<proteinExistence type="predicted"/>
<protein>
    <submittedName>
        <fullName evidence="1">Uncharacterized protein</fullName>
    </submittedName>
</protein>
<keyword evidence="2" id="KW-1185">Reference proteome</keyword>
<evidence type="ECO:0000313" key="1">
    <source>
        <dbReference type="EMBL" id="URE10789.1"/>
    </source>
</evidence>
<organism evidence="1 2">
    <name type="scientific">Musa troglodytarum</name>
    <name type="common">fe'i banana</name>
    <dbReference type="NCBI Taxonomy" id="320322"/>
    <lineage>
        <taxon>Eukaryota</taxon>
        <taxon>Viridiplantae</taxon>
        <taxon>Streptophyta</taxon>
        <taxon>Embryophyta</taxon>
        <taxon>Tracheophyta</taxon>
        <taxon>Spermatophyta</taxon>
        <taxon>Magnoliopsida</taxon>
        <taxon>Liliopsida</taxon>
        <taxon>Zingiberales</taxon>
        <taxon>Musaceae</taxon>
        <taxon>Musa</taxon>
    </lineage>
</organism>
<accession>A0A9E7KB59</accession>
<dbReference type="EMBL" id="CP097508">
    <property type="protein sequence ID" value="URE10789.1"/>
    <property type="molecule type" value="Genomic_DNA"/>
</dbReference>
<reference evidence="1" key="1">
    <citation type="submission" date="2022-05" db="EMBL/GenBank/DDBJ databases">
        <title>The Musa troglodytarum L. genome provides insights into the mechanism of non-climacteric behaviour and enrichment of carotenoids.</title>
        <authorList>
            <person name="Wang J."/>
        </authorList>
    </citation>
    <scope>NUCLEOTIDE SEQUENCE</scope>
    <source>
        <tissue evidence="1">Leaf</tissue>
    </source>
</reference>
<dbReference type="Proteomes" id="UP001055439">
    <property type="component" value="Chromosome 6"/>
</dbReference>
<sequence>MYNVHYQKSCMSTNIQVSIIYACLCPLFLQSSQISCG</sequence>
<evidence type="ECO:0000313" key="2">
    <source>
        <dbReference type="Proteomes" id="UP001055439"/>
    </source>
</evidence>
<gene>
    <name evidence="1" type="ORF">MUK42_27437</name>
</gene>
<dbReference type="AlphaFoldDB" id="A0A9E7KB59"/>
<name>A0A9E7KB59_9LILI</name>